<evidence type="ECO:0000313" key="3">
    <source>
        <dbReference type="Proteomes" id="UP000275232"/>
    </source>
</evidence>
<feature type="transmembrane region" description="Helical" evidence="1">
    <location>
        <begin position="32"/>
        <end position="50"/>
    </location>
</feature>
<feature type="transmembrane region" description="Helical" evidence="1">
    <location>
        <begin position="7"/>
        <end position="26"/>
    </location>
</feature>
<accession>A0A3N5CVM8</accession>
<keyword evidence="1" id="KW-0812">Transmembrane</keyword>
<feature type="transmembrane region" description="Helical" evidence="1">
    <location>
        <begin position="160"/>
        <end position="178"/>
    </location>
</feature>
<gene>
    <name evidence="2" type="ORF">EG799_02995</name>
</gene>
<dbReference type="AlphaFoldDB" id="A0A3N5CVM8"/>
<sequence>MPAGDRVPSLLALAIPVLTGAAWMALAGAPASWPLVNIGALVLAGLWVMIGQGPHTSSSRHILALAMLAAMLAAVWVGPVVQSADGHAVRRWFPLGSLAIHTGMLTVPAFAMLAARNRPLAPFLLLAPLLAAWLQPDAATGFALTFAGVGIYHVTKDWRVGAVCALGFFASIAMALRGEVPVTPFVERVVVDTLFANVLAALALAAALVASFVLLLNAIPFDRTKRFALAGTLFGFTVASLMSTYPTPLIGYGAAPILGFGLALGLHGIPQR</sequence>
<evidence type="ECO:0000313" key="2">
    <source>
        <dbReference type="EMBL" id="RPF70699.1"/>
    </source>
</evidence>
<keyword evidence="3" id="KW-1185">Reference proteome</keyword>
<dbReference type="OrthoDB" id="5520726at2"/>
<proteinExistence type="predicted"/>
<feature type="transmembrane region" description="Helical" evidence="1">
    <location>
        <begin position="249"/>
        <end position="269"/>
    </location>
</feature>
<feature type="transmembrane region" description="Helical" evidence="1">
    <location>
        <begin position="62"/>
        <end position="81"/>
    </location>
</feature>
<keyword evidence="1" id="KW-1133">Transmembrane helix</keyword>
<dbReference type="Proteomes" id="UP000275232">
    <property type="component" value="Unassembled WGS sequence"/>
</dbReference>
<evidence type="ECO:0000256" key="1">
    <source>
        <dbReference type="SAM" id="Phobius"/>
    </source>
</evidence>
<protein>
    <submittedName>
        <fullName evidence="2">Uncharacterized protein</fullName>
    </submittedName>
</protein>
<keyword evidence="1" id="KW-0472">Membrane</keyword>
<dbReference type="RefSeq" id="WP_123878428.1">
    <property type="nucleotide sequence ID" value="NZ_RPFZ01000001.1"/>
</dbReference>
<comment type="caution">
    <text evidence="2">The sequence shown here is derived from an EMBL/GenBank/DDBJ whole genome shotgun (WGS) entry which is preliminary data.</text>
</comment>
<feature type="transmembrane region" description="Helical" evidence="1">
    <location>
        <begin position="93"/>
        <end position="115"/>
    </location>
</feature>
<feature type="transmembrane region" description="Helical" evidence="1">
    <location>
        <begin position="198"/>
        <end position="219"/>
    </location>
</feature>
<dbReference type="EMBL" id="RPFZ01000001">
    <property type="protein sequence ID" value="RPF70699.1"/>
    <property type="molecule type" value="Genomic_DNA"/>
</dbReference>
<name>A0A3N5CVM8_9SPHN</name>
<reference evidence="2 3" key="1">
    <citation type="submission" date="2018-11" db="EMBL/GenBank/DDBJ databases">
        <title>Erythrobacter spongiae sp. nov., isolated from a marine sponge.</title>
        <authorList>
            <person name="Zhuang L."/>
            <person name="Luo L."/>
        </authorList>
    </citation>
    <scope>NUCLEOTIDE SEQUENCE [LARGE SCALE GENOMIC DNA]</scope>
    <source>
        <strain evidence="2 3">HN-E23</strain>
    </source>
</reference>
<organism evidence="2 3">
    <name type="scientific">Aurantiacibacter spongiae</name>
    <dbReference type="NCBI Taxonomy" id="2488860"/>
    <lineage>
        <taxon>Bacteria</taxon>
        <taxon>Pseudomonadati</taxon>
        <taxon>Pseudomonadota</taxon>
        <taxon>Alphaproteobacteria</taxon>
        <taxon>Sphingomonadales</taxon>
        <taxon>Erythrobacteraceae</taxon>
        <taxon>Aurantiacibacter</taxon>
    </lineage>
</organism>
<feature type="transmembrane region" description="Helical" evidence="1">
    <location>
        <begin position="226"/>
        <end position="243"/>
    </location>
</feature>